<dbReference type="PANTHER" id="PTHR43798:SF33">
    <property type="entry name" value="HYDROLASE, PUTATIVE (AFU_ORTHOLOGUE AFUA_2G14860)-RELATED"/>
    <property type="match status" value="1"/>
</dbReference>
<protein>
    <submittedName>
        <fullName evidence="2">Alpha/beta fold hydrolase</fullName>
    </submittedName>
</protein>
<dbReference type="Gene3D" id="3.40.50.1820">
    <property type="entry name" value="alpha/beta hydrolase"/>
    <property type="match status" value="1"/>
</dbReference>
<sequence length="304" mass="34205">MTVHLKTVGLPNGETLGYRVREGGNKTLLLIHGNMTSSKHWDLLIDALPNEYRIIALDLRGFGLSTYKQPIESIKDFSDDMKLFVDALSLKDFTAVGWSLGGTVAMQFIAENPGYASKLVLVASGSTRGFPAYGLNAEGNIDLTNRLKTKDDFRMDAVRTIPIQAAYDNRDANLLKAVWNSVIYDKNQPSSEKYEEYIDDMCTQQNYADVLYALNRFNISKHHNGVIEGNHLVNNLNLPILALFGDRELVITKQMQEELLSDLPKQYVTYVELKDCGHSPLVDDINQLVEAITVFLEKKVEEKQ</sequence>
<dbReference type="Proteomes" id="UP001597214">
    <property type="component" value="Unassembled WGS sequence"/>
</dbReference>
<dbReference type="SUPFAM" id="SSF53474">
    <property type="entry name" value="alpha/beta-Hydrolases"/>
    <property type="match status" value="1"/>
</dbReference>
<gene>
    <name evidence="2" type="ORF">ACFSCX_21845</name>
</gene>
<dbReference type="EMBL" id="JBHUEM010000052">
    <property type="protein sequence ID" value="MFD1739158.1"/>
    <property type="molecule type" value="Genomic_DNA"/>
</dbReference>
<feature type="domain" description="AB hydrolase-1" evidence="1">
    <location>
        <begin position="27"/>
        <end position="283"/>
    </location>
</feature>
<dbReference type="Pfam" id="PF00561">
    <property type="entry name" value="Abhydrolase_1"/>
    <property type="match status" value="1"/>
</dbReference>
<dbReference type="InterPro" id="IPR000073">
    <property type="entry name" value="AB_hydrolase_1"/>
</dbReference>
<organism evidence="2 3">
    <name type="scientific">Bacillus salitolerans</name>
    <dbReference type="NCBI Taxonomy" id="1437434"/>
    <lineage>
        <taxon>Bacteria</taxon>
        <taxon>Bacillati</taxon>
        <taxon>Bacillota</taxon>
        <taxon>Bacilli</taxon>
        <taxon>Bacillales</taxon>
        <taxon>Bacillaceae</taxon>
        <taxon>Bacillus</taxon>
    </lineage>
</organism>
<dbReference type="PRINTS" id="PR00111">
    <property type="entry name" value="ABHYDROLASE"/>
</dbReference>
<keyword evidence="2" id="KW-0378">Hydrolase</keyword>
<comment type="caution">
    <text evidence="2">The sequence shown here is derived from an EMBL/GenBank/DDBJ whole genome shotgun (WGS) entry which is preliminary data.</text>
</comment>
<dbReference type="InterPro" id="IPR029058">
    <property type="entry name" value="AB_hydrolase_fold"/>
</dbReference>
<evidence type="ECO:0000313" key="2">
    <source>
        <dbReference type="EMBL" id="MFD1739158.1"/>
    </source>
</evidence>
<accession>A0ABW4LVP8</accession>
<evidence type="ECO:0000313" key="3">
    <source>
        <dbReference type="Proteomes" id="UP001597214"/>
    </source>
</evidence>
<proteinExistence type="predicted"/>
<evidence type="ECO:0000259" key="1">
    <source>
        <dbReference type="Pfam" id="PF00561"/>
    </source>
</evidence>
<dbReference type="GO" id="GO:0016787">
    <property type="term" value="F:hydrolase activity"/>
    <property type="evidence" value="ECO:0007669"/>
    <property type="project" value="UniProtKB-KW"/>
</dbReference>
<name>A0ABW4LVP8_9BACI</name>
<reference evidence="3" key="1">
    <citation type="journal article" date="2019" name="Int. J. Syst. Evol. Microbiol.">
        <title>The Global Catalogue of Microorganisms (GCM) 10K type strain sequencing project: providing services to taxonomists for standard genome sequencing and annotation.</title>
        <authorList>
            <consortium name="The Broad Institute Genomics Platform"/>
            <consortium name="The Broad Institute Genome Sequencing Center for Infectious Disease"/>
            <person name="Wu L."/>
            <person name="Ma J."/>
        </authorList>
    </citation>
    <scope>NUCLEOTIDE SEQUENCE [LARGE SCALE GENOMIC DNA]</scope>
    <source>
        <strain evidence="3">CCUG 49339</strain>
    </source>
</reference>
<keyword evidence="3" id="KW-1185">Reference proteome</keyword>
<dbReference type="RefSeq" id="WP_377930380.1">
    <property type="nucleotide sequence ID" value="NZ_JBHUEM010000052.1"/>
</dbReference>
<dbReference type="PANTHER" id="PTHR43798">
    <property type="entry name" value="MONOACYLGLYCEROL LIPASE"/>
    <property type="match status" value="1"/>
</dbReference>
<dbReference type="InterPro" id="IPR050266">
    <property type="entry name" value="AB_hydrolase_sf"/>
</dbReference>